<reference evidence="2" key="1">
    <citation type="journal article" date="2019" name="Int. J. Syst. Evol. Microbiol.">
        <title>The Global Catalogue of Microorganisms (GCM) 10K type strain sequencing project: providing services to taxonomists for standard genome sequencing and annotation.</title>
        <authorList>
            <consortium name="The Broad Institute Genomics Platform"/>
            <consortium name="The Broad Institute Genome Sequencing Center for Infectious Disease"/>
            <person name="Wu L."/>
            <person name="Ma J."/>
        </authorList>
    </citation>
    <scope>NUCLEOTIDE SEQUENCE [LARGE SCALE GENOMIC DNA]</scope>
    <source>
        <strain evidence="2">CCUG 61485</strain>
    </source>
</reference>
<name>A0ABW3XZ90_9FLAO</name>
<evidence type="ECO:0008006" key="3">
    <source>
        <dbReference type="Google" id="ProtNLM"/>
    </source>
</evidence>
<evidence type="ECO:0000313" key="1">
    <source>
        <dbReference type="EMBL" id="MFD1314475.1"/>
    </source>
</evidence>
<gene>
    <name evidence="1" type="ORF">ACFQ39_02510</name>
</gene>
<protein>
    <recommendedName>
        <fullName evidence="3">Lipocalin-like domain-containing protein</fullName>
    </recommendedName>
</protein>
<evidence type="ECO:0000313" key="2">
    <source>
        <dbReference type="Proteomes" id="UP001597201"/>
    </source>
</evidence>
<accession>A0ABW3XZ90</accession>
<comment type="caution">
    <text evidence="1">The sequence shown here is derived from an EMBL/GenBank/DDBJ whole genome shotgun (WGS) entry which is preliminary data.</text>
</comment>
<dbReference type="EMBL" id="JBHTMY010000002">
    <property type="protein sequence ID" value="MFD1314475.1"/>
    <property type="molecule type" value="Genomic_DNA"/>
</dbReference>
<dbReference type="RefSeq" id="WP_377176113.1">
    <property type="nucleotide sequence ID" value="NZ_JBHTMY010000002.1"/>
</dbReference>
<organism evidence="1 2">
    <name type="scientific">Namhaeicola litoreus</name>
    <dbReference type="NCBI Taxonomy" id="1052145"/>
    <lineage>
        <taxon>Bacteria</taxon>
        <taxon>Pseudomonadati</taxon>
        <taxon>Bacteroidota</taxon>
        <taxon>Flavobacteriia</taxon>
        <taxon>Flavobacteriales</taxon>
        <taxon>Flavobacteriaceae</taxon>
        <taxon>Namhaeicola</taxon>
    </lineage>
</organism>
<keyword evidence="2" id="KW-1185">Reference proteome</keyword>
<dbReference type="PROSITE" id="PS51257">
    <property type="entry name" value="PROKAR_LIPOPROTEIN"/>
    <property type="match status" value="1"/>
</dbReference>
<sequence length="153" mass="17692">MSRFYIITLLFFTILSCKNVQEPEQTKTEQNLIGTWRLLSGLTIKGNDTVFADYTQNEEMIKIINQTHFAFLRHDLNNGKDSLAHYTAGGGTYDLNGSTYTEHLAFLNYREWEGHDFTFEITIIGDTLIQTGIERIEDLGIDQKIIETYIREN</sequence>
<dbReference type="Proteomes" id="UP001597201">
    <property type="component" value="Unassembled WGS sequence"/>
</dbReference>
<proteinExistence type="predicted"/>